<comment type="caution">
    <text evidence="1">The sequence shown here is derived from an EMBL/GenBank/DDBJ whole genome shotgun (WGS) entry which is preliminary data.</text>
</comment>
<accession>A0ACC1HFP1</accession>
<feature type="non-terminal residue" evidence="1">
    <location>
        <position position="516"/>
    </location>
</feature>
<evidence type="ECO:0000313" key="2">
    <source>
        <dbReference type="Proteomes" id="UP001145114"/>
    </source>
</evidence>
<evidence type="ECO:0000313" key="1">
    <source>
        <dbReference type="EMBL" id="KAJ1675425.1"/>
    </source>
</evidence>
<organism evidence="1 2">
    <name type="scientific">Spiromyces aspiralis</name>
    <dbReference type="NCBI Taxonomy" id="68401"/>
    <lineage>
        <taxon>Eukaryota</taxon>
        <taxon>Fungi</taxon>
        <taxon>Fungi incertae sedis</taxon>
        <taxon>Zoopagomycota</taxon>
        <taxon>Kickxellomycotina</taxon>
        <taxon>Kickxellomycetes</taxon>
        <taxon>Kickxellales</taxon>
        <taxon>Kickxellaceae</taxon>
        <taxon>Spiromyces</taxon>
    </lineage>
</organism>
<sequence>MPGAEREGSGSVGQSVSFGPDTAYAYSINSNNATTTTTTTNPFITQSHPTNTSTSAVASFRLQSEASDPHQRGMYKSTEHGDSQLRTRQVRAFDPARHLSVVSQDLGGEQSGLIRNFLFPENTNYYNQSYNQHLMPPGDVTGGGADIFDQSESGMRASTYHWPTSKPNLWNPHMLIIPPPGSGIAFANSSSPWALKLFRALPTLDDVLARRSGFPLCLYHYFTYLRDVERCENILEFWLDLSAHEELCRIYVKQLDYNSPDHSQNHASANDHSSGDPDVGMAEPILPLYYVSKRILEAGAGVDGKRASNHFNFDITNDPHLTEVSRQTALAATGPAPRCTQHRFCRIPWPSLAGSNEKHVMEITRDTIRTSAENLYYRYLVDASPREISIPDSIRNPIGEALEQDDRIDPEIFHLAKRHVYHILRDESFPRFLRDCAQYNITPWSPLPRIAVGLILLFVSFVFEFSLIFLDVQPKSWRFLPLVGFIPGWSWVLSGVKRFDPWLTLASRAELQPLKS</sequence>
<reference evidence="1" key="1">
    <citation type="submission" date="2022-06" db="EMBL/GenBank/DDBJ databases">
        <title>Phylogenomic reconstructions and comparative analyses of Kickxellomycotina fungi.</title>
        <authorList>
            <person name="Reynolds N.K."/>
            <person name="Stajich J.E."/>
            <person name="Barry K."/>
            <person name="Grigoriev I.V."/>
            <person name="Crous P."/>
            <person name="Smith M.E."/>
        </authorList>
    </citation>
    <scope>NUCLEOTIDE SEQUENCE</scope>
    <source>
        <strain evidence="1">RSA 2271</strain>
    </source>
</reference>
<gene>
    <name evidence="1" type="primary">RAX1</name>
    <name evidence="1" type="ORF">EV182_001294</name>
</gene>
<protein>
    <submittedName>
        <fullName evidence="1">Bud site selection protein, Revert to axial protein 1</fullName>
    </submittedName>
</protein>
<keyword evidence="2" id="KW-1185">Reference proteome</keyword>
<name>A0ACC1HFP1_9FUNG</name>
<dbReference type="EMBL" id="JAMZIH010005314">
    <property type="protein sequence ID" value="KAJ1675425.1"/>
    <property type="molecule type" value="Genomic_DNA"/>
</dbReference>
<proteinExistence type="predicted"/>
<dbReference type="Proteomes" id="UP001145114">
    <property type="component" value="Unassembled WGS sequence"/>
</dbReference>